<gene>
    <name evidence="1" type="ORF">COCMIDRAFT_32652</name>
</gene>
<reference evidence="1 2" key="1">
    <citation type="journal article" date="2013" name="PLoS Genet.">
        <title>Comparative genome structure, secondary metabolite, and effector coding capacity across Cochliobolus pathogens.</title>
        <authorList>
            <person name="Condon B.J."/>
            <person name="Leng Y."/>
            <person name="Wu D."/>
            <person name="Bushley K.E."/>
            <person name="Ohm R.A."/>
            <person name="Otillar R."/>
            <person name="Martin J."/>
            <person name="Schackwitz W."/>
            <person name="Grimwood J."/>
            <person name="MohdZainudin N."/>
            <person name="Xue C."/>
            <person name="Wang R."/>
            <person name="Manning V.A."/>
            <person name="Dhillon B."/>
            <person name="Tu Z.J."/>
            <person name="Steffenson B.J."/>
            <person name="Salamov A."/>
            <person name="Sun H."/>
            <person name="Lowry S."/>
            <person name="LaButti K."/>
            <person name="Han J."/>
            <person name="Copeland A."/>
            <person name="Lindquist E."/>
            <person name="Barry K."/>
            <person name="Schmutz J."/>
            <person name="Baker S.E."/>
            <person name="Ciuffetti L.M."/>
            <person name="Grigoriev I.V."/>
            <person name="Zhong S."/>
            <person name="Turgeon B.G."/>
        </authorList>
    </citation>
    <scope>NUCLEOTIDE SEQUENCE [LARGE SCALE GENOMIC DNA]</scope>
    <source>
        <strain evidence="1 2">ATCC 44560</strain>
    </source>
</reference>
<dbReference type="KEGG" id="bor:COCMIDRAFT_32652"/>
<proteinExistence type="predicted"/>
<dbReference type="Proteomes" id="UP000054032">
    <property type="component" value="Unassembled WGS sequence"/>
</dbReference>
<dbReference type="AlphaFoldDB" id="W6ZJ66"/>
<dbReference type="HOGENOM" id="CLU_142949_0_0_1"/>
<dbReference type="RefSeq" id="XP_007683420.1">
    <property type="nucleotide sequence ID" value="XM_007685230.1"/>
</dbReference>
<protein>
    <submittedName>
        <fullName evidence="1">Uncharacterized protein</fullName>
    </submittedName>
</protein>
<organism evidence="1 2">
    <name type="scientific">Bipolaris oryzae ATCC 44560</name>
    <dbReference type="NCBI Taxonomy" id="930090"/>
    <lineage>
        <taxon>Eukaryota</taxon>
        <taxon>Fungi</taxon>
        <taxon>Dikarya</taxon>
        <taxon>Ascomycota</taxon>
        <taxon>Pezizomycotina</taxon>
        <taxon>Dothideomycetes</taxon>
        <taxon>Pleosporomycetidae</taxon>
        <taxon>Pleosporales</taxon>
        <taxon>Pleosporineae</taxon>
        <taxon>Pleosporaceae</taxon>
        <taxon>Bipolaris</taxon>
    </lineage>
</organism>
<sequence>MNRIHPNTHIQSVEAQKASRTKIPIGVHVMDLLTAMHSSLQGVSPRLAKWNCILIPLAHLLTHSRLQSHVSFNDILLELRCGLGLGTRYDMSSMHSFISSARIGKHGNSNICNAVTCRCTYQPVHSGEKPSPGSLEHPSRFRRKPCLPPSVLQAI</sequence>
<dbReference type="EMBL" id="KI963926">
    <property type="protein sequence ID" value="EUC50085.1"/>
    <property type="molecule type" value="Genomic_DNA"/>
</dbReference>
<accession>W6ZJ66</accession>
<evidence type="ECO:0000313" key="1">
    <source>
        <dbReference type="EMBL" id="EUC50085.1"/>
    </source>
</evidence>
<dbReference type="GeneID" id="19122151"/>
<evidence type="ECO:0000313" key="2">
    <source>
        <dbReference type="Proteomes" id="UP000054032"/>
    </source>
</evidence>
<dbReference type="OrthoDB" id="3688211at2759"/>
<keyword evidence="2" id="KW-1185">Reference proteome</keyword>
<name>W6ZJ66_COCMI</name>